<dbReference type="Proteomes" id="UP000235145">
    <property type="component" value="Unassembled WGS sequence"/>
</dbReference>
<evidence type="ECO:0000313" key="2">
    <source>
        <dbReference type="Proteomes" id="UP000235145"/>
    </source>
</evidence>
<gene>
    <name evidence="1" type="ORF">LSAT_V11C900483050</name>
</gene>
<dbReference type="AlphaFoldDB" id="A0A9R1UEE9"/>
<protein>
    <submittedName>
        <fullName evidence="1">Uncharacterized protein</fullName>
    </submittedName>
</protein>
<proteinExistence type="predicted"/>
<name>A0A9R1UEE9_LACSA</name>
<keyword evidence="2" id="KW-1185">Reference proteome</keyword>
<evidence type="ECO:0000313" key="1">
    <source>
        <dbReference type="EMBL" id="KAJ0185735.1"/>
    </source>
</evidence>
<dbReference type="EMBL" id="NBSK02000009">
    <property type="protein sequence ID" value="KAJ0185735.1"/>
    <property type="molecule type" value="Genomic_DNA"/>
</dbReference>
<comment type="caution">
    <text evidence="1">The sequence shown here is derived from an EMBL/GenBank/DDBJ whole genome shotgun (WGS) entry which is preliminary data.</text>
</comment>
<sequence length="148" mass="16869">MDSFVKKTESMLKEYENDPSNEFLKSMKDVEEVGKLMDVSIPKDIYINVPNVQSNKGSGNKNKIQKLRALSIRGLREGYVGRTQYPGRTACYAGHTHAKCRHLVQSRGEEVVAQIVPRVTHWVRYEVAKAKKYFVKNSLFTIPRAVPV</sequence>
<organism evidence="1 2">
    <name type="scientific">Lactuca sativa</name>
    <name type="common">Garden lettuce</name>
    <dbReference type="NCBI Taxonomy" id="4236"/>
    <lineage>
        <taxon>Eukaryota</taxon>
        <taxon>Viridiplantae</taxon>
        <taxon>Streptophyta</taxon>
        <taxon>Embryophyta</taxon>
        <taxon>Tracheophyta</taxon>
        <taxon>Spermatophyta</taxon>
        <taxon>Magnoliopsida</taxon>
        <taxon>eudicotyledons</taxon>
        <taxon>Gunneridae</taxon>
        <taxon>Pentapetalae</taxon>
        <taxon>asterids</taxon>
        <taxon>campanulids</taxon>
        <taxon>Asterales</taxon>
        <taxon>Asteraceae</taxon>
        <taxon>Cichorioideae</taxon>
        <taxon>Cichorieae</taxon>
        <taxon>Lactucinae</taxon>
        <taxon>Lactuca</taxon>
    </lineage>
</organism>
<accession>A0A9R1UEE9</accession>
<reference evidence="1 2" key="1">
    <citation type="journal article" date="2017" name="Nat. Commun.">
        <title>Genome assembly with in vitro proximity ligation data and whole-genome triplication in lettuce.</title>
        <authorList>
            <person name="Reyes-Chin-Wo S."/>
            <person name="Wang Z."/>
            <person name="Yang X."/>
            <person name="Kozik A."/>
            <person name="Arikit S."/>
            <person name="Song C."/>
            <person name="Xia L."/>
            <person name="Froenicke L."/>
            <person name="Lavelle D.O."/>
            <person name="Truco M.J."/>
            <person name="Xia R."/>
            <person name="Zhu S."/>
            <person name="Xu C."/>
            <person name="Xu H."/>
            <person name="Xu X."/>
            <person name="Cox K."/>
            <person name="Korf I."/>
            <person name="Meyers B.C."/>
            <person name="Michelmore R.W."/>
        </authorList>
    </citation>
    <scope>NUCLEOTIDE SEQUENCE [LARGE SCALE GENOMIC DNA]</scope>
    <source>
        <strain evidence="2">cv. Salinas</strain>
        <tissue evidence="1">Seedlings</tissue>
    </source>
</reference>